<reference evidence="1" key="1">
    <citation type="submission" date="2018-06" db="EMBL/GenBank/DDBJ databases">
        <authorList>
            <person name="Zhirakovskaya E."/>
        </authorList>
    </citation>
    <scope>NUCLEOTIDE SEQUENCE</scope>
</reference>
<dbReference type="AlphaFoldDB" id="A0A3B0TCX9"/>
<name>A0A3B0TCX9_9ZZZZ</name>
<protein>
    <submittedName>
        <fullName evidence="1">Uncharacterized protein</fullName>
    </submittedName>
</protein>
<organism evidence="1">
    <name type="scientific">hydrothermal vent metagenome</name>
    <dbReference type="NCBI Taxonomy" id="652676"/>
    <lineage>
        <taxon>unclassified sequences</taxon>
        <taxon>metagenomes</taxon>
        <taxon>ecological metagenomes</taxon>
    </lineage>
</organism>
<evidence type="ECO:0000313" key="1">
    <source>
        <dbReference type="EMBL" id="VAW16335.1"/>
    </source>
</evidence>
<gene>
    <name evidence="1" type="ORF">MNBD_ALPHA11-1293</name>
</gene>
<accession>A0A3B0TCX9</accession>
<dbReference type="EMBL" id="UOEQ01000097">
    <property type="protein sequence ID" value="VAW16335.1"/>
    <property type="molecule type" value="Genomic_DNA"/>
</dbReference>
<proteinExistence type="predicted"/>
<sequence>MTSEERDTQRKLSVPQHAKKLAMCIKPVSILGSAGRAFINGETPIMKPGN</sequence>